<dbReference type="EMBL" id="FOIR01000002">
    <property type="protein sequence ID" value="SEW20256.1"/>
    <property type="molecule type" value="Genomic_DNA"/>
</dbReference>
<organism evidence="2 3">
    <name type="scientific">Roseivirga pacifica</name>
    <dbReference type="NCBI Taxonomy" id="1267423"/>
    <lineage>
        <taxon>Bacteria</taxon>
        <taxon>Pseudomonadati</taxon>
        <taxon>Bacteroidota</taxon>
        <taxon>Cytophagia</taxon>
        <taxon>Cytophagales</taxon>
        <taxon>Roseivirgaceae</taxon>
        <taxon>Roseivirga</taxon>
    </lineage>
</organism>
<feature type="transmembrane region" description="Helical" evidence="1">
    <location>
        <begin position="20"/>
        <end position="40"/>
    </location>
</feature>
<evidence type="ECO:0000313" key="2">
    <source>
        <dbReference type="EMBL" id="SEW20256.1"/>
    </source>
</evidence>
<keyword evidence="1" id="KW-1133">Transmembrane helix</keyword>
<evidence type="ECO:0000256" key="1">
    <source>
        <dbReference type="SAM" id="Phobius"/>
    </source>
</evidence>
<evidence type="ECO:0000313" key="3">
    <source>
        <dbReference type="Proteomes" id="UP000199437"/>
    </source>
</evidence>
<feature type="transmembrane region" description="Helical" evidence="1">
    <location>
        <begin position="63"/>
        <end position="85"/>
    </location>
</feature>
<dbReference type="STRING" id="1267423.SAMN05216290_1882"/>
<proteinExistence type="predicted"/>
<gene>
    <name evidence="2" type="ORF">SAMN05216290_1882</name>
</gene>
<dbReference type="Proteomes" id="UP000199437">
    <property type="component" value="Unassembled WGS sequence"/>
</dbReference>
<accession>A0A1I0Q151</accession>
<keyword evidence="1" id="KW-0472">Membrane</keyword>
<protein>
    <submittedName>
        <fullName evidence="2">Uncharacterized protein</fullName>
    </submittedName>
</protein>
<reference evidence="3" key="1">
    <citation type="submission" date="2016-10" db="EMBL/GenBank/DDBJ databases">
        <authorList>
            <person name="Varghese N."/>
            <person name="Submissions S."/>
        </authorList>
    </citation>
    <scope>NUCLEOTIDE SEQUENCE [LARGE SCALE GENOMIC DNA]</scope>
    <source>
        <strain evidence="3">CGMCC 1.12402</strain>
    </source>
</reference>
<feature type="transmembrane region" description="Helical" evidence="1">
    <location>
        <begin position="106"/>
        <end position="130"/>
    </location>
</feature>
<keyword evidence="1" id="KW-0812">Transmembrane</keyword>
<sequence>MFLFVSSRSHYITMDKFIGFFRTVTYLLFTGALLWSYAYMTQQVTYRFDPNGSALEVVNKDTYFFGAIAVFLLANIVCSWFINVLKKLNTTEDGKGLRNRSLKHDLITWVKGFAGVLNLFFGLILFFLGLMNLAESRDAMALGFYVYLGPVLIVAWFFYLAYLLGKRRA</sequence>
<dbReference type="AlphaFoldDB" id="A0A1I0Q151"/>
<name>A0A1I0Q151_9BACT</name>
<feature type="transmembrane region" description="Helical" evidence="1">
    <location>
        <begin position="142"/>
        <end position="164"/>
    </location>
</feature>
<keyword evidence="3" id="KW-1185">Reference proteome</keyword>